<dbReference type="OrthoDB" id="10252171at2759"/>
<evidence type="ECO:0000256" key="11">
    <source>
        <dbReference type="ARBA" id="ARBA00048679"/>
    </source>
</evidence>
<dbReference type="InParanoid" id="S2JBZ0"/>
<dbReference type="PROSITE" id="PS00107">
    <property type="entry name" value="PROTEIN_KINASE_ATP"/>
    <property type="match status" value="1"/>
</dbReference>
<dbReference type="PANTHER" id="PTHR24346:SF51">
    <property type="entry name" value="PAS DOMAIN-CONTAINING SERINE_THREONINE-PROTEIN KINASE"/>
    <property type="match status" value="1"/>
</dbReference>
<gene>
    <name evidence="15" type="ORF">HMPREF1544_05920</name>
</gene>
<dbReference type="GO" id="GO:0004674">
    <property type="term" value="F:protein serine/threonine kinase activity"/>
    <property type="evidence" value="ECO:0007669"/>
    <property type="project" value="UniProtKB-KW"/>
</dbReference>
<dbReference type="InterPro" id="IPR011009">
    <property type="entry name" value="Kinase-like_dom_sf"/>
</dbReference>
<comment type="catalytic activity">
    <reaction evidence="10">
        <text>L-threonyl-[protein] + ATP = O-phospho-L-threonyl-[protein] + ADP + H(+)</text>
        <dbReference type="Rhea" id="RHEA:46608"/>
        <dbReference type="Rhea" id="RHEA-COMP:11060"/>
        <dbReference type="Rhea" id="RHEA-COMP:11605"/>
        <dbReference type="ChEBI" id="CHEBI:15378"/>
        <dbReference type="ChEBI" id="CHEBI:30013"/>
        <dbReference type="ChEBI" id="CHEBI:30616"/>
        <dbReference type="ChEBI" id="CHEBI:61977"/>
        <dbReference type="ChEBI" id="CHEBI:456216"/>
        <dbReference type="EC" id="2.7.11.1"/>
    </reaction>
</comment>
<protein>
    <recommendedName>
        <fullName evidence="2">non-specific serine/threonine protein kinase</fullName>
        <ecNumber evidence="2">2.7.11.1</ecNumber>
    </recommendedName>
</protein>
<dbReference type="EMBL" id="KE123971">
    <property type="protein sequence ID" value="EPB87299.1"/>
    <property type="molecule type" value="Genomic_DNA"/>
</dbReference>
<evidence type="ECO:0000313" key="15">
    <source>
        <dbReference type="EMBL" id="EPB87299.1"/>
    </source>
</evidence>
<keyword evidence="16" id="KW-1185">Reference proteome</keyword>
<evidence type="ECO:0000313" key="16">
    <source>
        <dbReference type="Proteomes" id="UP000014254"/>
    </source>
</evidence>
<dbReference type="GO" id="GO:0005829">
    <property type="term" value="C:cytosol"/>
    <property type="evidence" value="ECO:0007669"/>
    <property type="project" value="TreeGrafter"/>
</dbReference>
<keyword evidence="5" id="KW-0597">Phosphoprotein</keyword>
<dbReference type="FunFam" id="1.10.510.10:FF:000320">
    <property type="entry name" value="Serine/threonine protein kinase"/>
    <property type="match status" value="1"/>
</dbReference>
<evidence type="ECO:0000256" key="10">
    <source>
        <dbReference type="ARBA" id="ARBA00047899"/>
    </source>
</evidence>
<dbReference type="SMART" id="SM00220">
    <property type="entry name" value="S_TKc"/>
    <property type="match status" value="1"/>
</dbReference>
<evidence type="ECO:0000256" key="2">
    <source>
        <dbReference type="ARBA" id="ARBA00012513"/>
    </source>
</evidence>
<accession>S2JBZ0</accession>
<feature type="region of interest" description="Disordered" evidence="13">
    <location>
        <begin position="344"/>
        <end position="373"/>
    </location>
</feature>
<organism evidence="15 16">
    <name type="scientific">Mucor circinelloides f. circinelloides (strain 1006PhL)</name>
    <name type="common">Mucormycosis agent</name>
    <name type="synonym">Calyptromyces circinelloides</name>
    <dbReference type="NCBI Taxonomy" id="1220926"/>
    <lineage>
        <taxon>Eukaryota</taxon>
        <taxon>Fungi</taxon>
        <taxon>Fungi incertae sedis</taxon>
        <taxon>Mucoromycota</taxon>
        <taxon>Mucoromycotina</taxon>
        <taxon>Mucoromycetes</taxon>
        <taxon>Mucorales</taxon>
        <taxon>Mucorineae</taxon>
        <taxon>Mucoraceae</taxon>
        <taxon>Mucor</taxon>
    </lineage>
</organism>
<feature type="domain" description="Protein kinase" evidence="14">
    <location>
        <begin position="430"/>
        <end position="688"/>
    </location>
</feature>
<evidence type="ECO:0000256" key="12">
    <source>
        <dbReference type="PROSITE-ProRule" id="PRU10141"/>
    </source>
</evidence>
<name>S2JBZ0_MUCC1</name>
<evidence type="ECO:0000256" key="5">
    <source>
        <dbReference type="ARBA" id="ARBA00022553"/>
    </source>
</evidence>
<dbReference type="GO" id="GO:0035556">
    <property type="term" value="P:intracellular signal transduction"/>
    <property type="evidence" value="ECO:0007669"/>
    <property type="project" value="TreeGrafter"/>
</dbReference>
<proteinExistence type="predicted"/>
<comment type="catalytic activity">
    <reaction evidence="11">
        <text>L-seryl-[protein] + ATP = O-phospho-L-seryl-[protein] + ADP + H(+)</text>
        <dbReference type="Rhea" id="RHEA:17989"/>
        <dbReference type="Rhea" id="RHEA-COMP:9863"/>
        <dbReference type="Rhea" id="RHEA-COMP:11604"/>
        <dbReference type="ChEBI" id="CHEBI:15378"/>
        <dbReference type="ChEBI" id="CHEBI:29999"/>
        <dbReference type="ChEBI" id="CHEBI:30616"/>
        <dbReference type="ChEBI" id="CHEBI:83421"/>
        <dbReference type="ChEBI" id="CHEBI:456216"/>
        <dbReference type="EC" id="2.7.11.1"/>
    </reaction>
</comment>
<dbReference type="STRING" id="1220926.S2JBZ0"/>
<evidence type="ECO:0000256" key="6">
    <source>
        <dbReference type="ARBA" id="ARBA00022679"/>
    </source>
</evidence>
<dbReference type="InterPro" id="IPR000719">
    <property type="entry name" value="Prot_kinase_dom"/>
</dbReference>
<evidence type="ECO:0000256" key="3">
    <source>
        <dbReference type="ARBA" id="ARBA00022490"/>
    </source>
</evidence>
<dbReference type="GO" id="GO:0045719">
    <property type="term" value="P:negative regulation of glycogen biosynthetic process"/>
    <property type="evidence" value="ECO:0007669"/>
    <property type="project" value="TreeGrafter"/>
</dbReference>
<dbReference type="EC" id="2.7.11.1" evidence="2"/>
<dbReference type="eggNOG" id="KOG1152">
    <property type="taxonomic scope" value="Eukaryota"/>
</dbReference>
<dbReference type="OMA" id="NILCAND"/>
<dbReference type="Proteomes" id="UP000014254">
    <property type="component" value="Unassembled WGS sequence"/>
</dbReference>
<dbReference type="InterPro" id="IPR017441">
    <property type="entry name" value="Protein_kinase_ATP_BS"/>
</dbReference>
<dbReference type="SUPFAM" id="SSF56112">
    <property type="entry name" value="Protein kinase-like (PK-like)"/>
    <property type="match status" value="1"/>
</dbReference>
<keyword evidence="4" id="KW-0723">Serine/threonine-protein kinase</keyword>
<evidence type="ECO:0000256" key="7">
    <source>
        <dbReference type="ARBA" id="ARBA00022741"/>
    </source>
</evidence>
<keyword evidence="8 15" id="KW-0418">Kinase</keyword>
<dbReference type="PROSITE" id="PS00108">
    <property type="entry name" value="PROTEIN_KINASE_ST"/>
    <property type="match status" value="1"/>
</dbReference>
<dbReference type="PROSITE" id="PS50011">
    <property type="entry name" value="PROTEIN_KINASE_DOM"/>
    <property type="match status" value="1"/>
</dbReference>
<dbReference type="FunFam" id="3.30.200.20:FF:000314">
    <property type="entry name" value="Serine/threonine protein kinase"/>
    <property type="match status" value="1"/>
</dbReference>
<evidence type="ECO:0000256" key="9">
    <source>
        <dbReference type="ARBA" id="ARBA00022840"/>
    </source>
</evidence>
<dbReference type="PANTHER" id="PTHR24346">
    <property type="entry name" value="MAP/MICROTUBULE AFFINITY-REGULATING KINASE"/>
    <property type="match status" value="1"/>
</dbReference>
<reference evidence="16" key="1">
    <citation type="submission" date="2013-05" db="EMBL/GenBank/DDBJ databases">
        <title>The Genome sequence of Mucor circinelloides f. circinelloides 1006PhL.</title>
        <authorList>
            <consortium name="The Broad Institute Genomics Platform"/>
            <person name="Cuomo C."/>
            <person name="Earl A."/>
            <person name="Findley K."/>
            <person name="Lee S.C."/>
            <person name="Walker B."/>
            <person name="Young S."/>
            <person name="Zeng Q."/>
            <person name="Gargeya S."/>
            <person name="Fitzgerald M."/>
            <person name="Haas B."/>
            <person name="Abouelleil A."/>
            <person name="Allen A.W."/>
            <person name="Alvarado L."/>
            <person name="Arachchi H.M."/>
            <person name="Berlin A.M."/>
            <person name="Chapman S.B."/>
            <person name="Gainer-Dewar J."/>
            <person name="Goldberg J."/>
            <person name="Griggs A."/>
            <person name="Gujja S."/>
            <person name="Hansen M."/>
            <person name="Howarth C."/>
            <person name="Imamovic A."/>
            <person name="Ireland A."/>
            <person name="Larimer J."/>
            <person name="McCowan C."/>
            <person name="Murphy C."/>
            <person name="Pearson M."/>
            <person name="Poon T.W."/>
            <person name="Priest M."/>
            <person name="Roberts A."/>
            <person name="Saif S."/>
            <person name="Shea T."/>
            <person name="Sisk P."/>
            <person name="Sykes S."/>
            <person name="Wortman J."/>
            <person name="Nusbaum C."/>
            <person name="Birren B."/>
        </authorList>
    </citation>
    <scope>NUCLEOTIDE SEQUENCE [LARGE SCALE GENOMIC DNA]</scope>
    <source>
        <strain evidence="16">1006PhL</strain>
    </source>
</reference>
<dbReference type="Gene3D" id="3.30.200.20">
    <property type="entry name" value="Phosphorylase Kinase, domain 1"/>
    <property type="match status" value="1"/>
</dbReference>
<comment type="subcellular location">
    <subcellularLocation>
        <location evidence="1">Cytoplasm</location>
    </subcellularLocation>
</comment>
<dbReference type="VEuPathDB" id="FungiDB:HMPREF1544_05920"/>
<dbReference type="InterPro" id="IPR008271">
    <property type="entry name" value="Ser/Thr_kinase_AS"/>
</dbReference>
<evidence type="ECO:0000256" key="8">
    <source>
        <dbReference type="ARBA" id="ARBA00022777"/>
    </source>
</evidence>
<keyword evidence="6" id="KW-0808">Transferase</keyword>
<evidence type="ECO:0000256" key="13">
    <source>
        <dbReference type="SAM" id="MobiDB-lite"/>
    </source>
</evidence>
<dbReference type="GO" id="GO:0005634">
    <property type="term" value="C:nucleus"/>
    <property type="evidence" value="ECO:0007669"/>
    <property type="project" value="TreeGrafter"/>
</dbReference>
<keyword evidence="3" id="KW-0963">Cytoplasm</keyword>
<sequence>MILSGSKRNNTQDFIGKHILDFIDVSHRPLLLEKIVERRDDYQHVNINGSVLICGDVIPIIKQDGTKSSASLWLKEKKGDNGSSIFIWILEEVFQSTIKIQLSDCNKVESIDNEDANELLGYSSTELSQKPIQQLVPQYNAIDKFFGCRTKLNAYFPVMIGHTDQHTIRITSMPALAGLVTVNRKSGLIQSCDTAFSKYLFGYRDLSNVSLSKLIPQYTTLISCLERDELLLDGYILNNSVCCDILGANIPQQQQKTQLPVIISAVHRDGTCFDIDLQIKLLDGQNAYALWITFDRETVFQRRGHKTSIHKLQQQQFEKETTNLAVTTSNSGFIRSKSVNLPTKPQKTLLDSPTTATNTKNVMGENASQERPSLSKITSFSRPAFTSVLSKNATTGSAGSNPPTAAISKSIWPRVGEYSAQTLKTSIRDYEIVDELGQGAYGLVKLAYLKSDPEKKRVVIKYVIKSRILVDCWTRDRKLGLIPAEIHVLHTLRKIPHINCSDMLDYFEDDDNYYVVMDLYGAGMDLFDYIEFKESGLKESEIRSIFRQVVAAVGHLHDHRIVHRDIKDENVILDLKGGVRLIDFGSAAYMKEGRQYETFVGTLDYAAPEILKGQTYTGPPQDIWACGTLLYTLIYRENPFYNIDEIMERELRIPFVLSPESVDLIRHMLERDVEKRLTIHQVLEHPWFKMN</sequence>
<dbReference type="GO" id="GO:0005524">
    <property type="term" value="F:ATP binding"/>
    <property type="evidence" value="ECO:0007669"/>
    <property type="project" value="UniProtKB-UniRule"/>
</dbReference>
<evidence type="ECO:0000259" key="14">
    <source>
        <dbReference type="PROSITE" id="PS50011"/>
    </source>
</evidence>
<evidence type="ECO:0000256" key="1">
    <source>
        <dbReference type="ARBA" id="ARBA00004496"/>
    </source>
</evidence>
<keyword evidence="9 12" id="KW-0067">ATP-binding</keyword>
<dbReference type="Gene3D" id="1.10.510.10">
    <property type="entry name" value="Transferase(Phosphotransferase) domain 1"/>
    <property type="match status" value="1"/>
</dbReference>
<dbReference type="AlphaFoldDB" id="S2JBZ0"/>
<dbReference type="Pfam" id="PF00069">
    <property type="entry name" value="Pkinase"/>
    <property type="match status" value="1"/>
</dbReference>
<dbReference type="FunCoup" id="S2JBZ0">
    <property type="interactions" value="169"/>
</dbReference>
<keyword evidence="7 12" id="KW-0547">Nucleotide-binding</keyword>
<evidence type="ECO:0000256" key="4">
    <source>
        <dbReference type="ARBA" id="ARBA00022527"/>
    </source>
</evidence>
<feature type="binding site" evidence="12">
    <location>
        <position position="465"/>
    </location>
    <ligand>
        <name>ATP</name>
        <dbReference type="ChEBI" id="CHEBI:30616"/>
    </ligand>
</feature>